<dbReference type="InterPro" id="IPR010998">
    <property type="entry name" value="Integrase_recombinase_N"/>
</dbReference>
<dbReference type="PROSITE" id="PS51900">
    <property type="entry name" value="CB"/>
    <property type="match status" value="1"/>
</dbReference>
<keyword evidence="2 4" id="KW-0238">DNA-binding</keyword>
<dbReference type="Pfam" id="PF14659">
    <property type="entry name" value="Phage_int_SAM_3"/>
    <property type="match status" value="1"/>
</dbReference>
<accession>A0ABV4P4R2</accession>
<name>A0ABV4P4R2_9GAMM</name>
<organism evidence="6 7">
    <name type="scientific">Microbulbifer epialgicus</name>
    <dbReference type="NCBI Taxonomy" id="393907"/>
    <lineage>
        <taxon>Bacteria</taxon>
        <taxon>Pseudomonadati</taxon>
        <taxon>Pseudomonadota</taxon>
        <taxon>Gammaproteobacteria</taxon>
        <taxon>Cellvibrionales</taxon>
        <taxon>Microbulbiferaceae</taxon>
        <taxon>Microbulbifer</taxon>
    </lineage>
</organism>
<dbReference type="InterPro" id="IPR011010">
    <property type="entry name" value="DNA_brk_join_enz"/>
</dbReference>
<dbReference type="EMBL" id="JBGMEK010000063">
    <property type="protein sequence ID" value="MFA0812959.1"/>
    <property type="molecule type" value="Genomic_DNA"/>
</dbReference>
<dbReference type="Gene3D" id="1.10.150.130">
    <property type="match status" value="1"/>
</dbReference>
<reference evidence="6 7" key="1">
    <citation type="submission" date="2024-08" db="EMBL/GenBank/DDBJ databases">
        <authorList>
            <person name="Ishaq N."/>
        </authorList>
    </citation>
    <scope>NUCLEOTIDE SEQUENCE [LARGE SCALE GENOMIC DNA]</scope>
    <source>
        <strain evidence="6 7">DSM 18651</strain>
    </source>
</reference>
<evidence type="ECO:0000313" key="6">
    <source>
        <dbReference type="EMBL" id="MFA0812959.1"/>
    </source>
</evidence>
<dbReference type="InterPro" id="IPR002104">
    <property type="entry name" value="Integrase_catalytic"/>
</dbReference>
<sequence>MGRRRRPENAWMPPHVARYNGGYRVRKTGVPTKHLAGPDASKSEVWTAYERWQAGQTEKEFTVADLVELYFASPQYTKYLKPSTQKDYLRYAKKIIAVFGEMQPDAITSPLVQMFMDSRGANHPATANRERTLLGILMKWGKARGFVSIEDPTKAVRPFPESPGGRYVQDEEYKAFWNWLGERGHLMHQCAMEIAYLCAARQQDVLALTRHHIQKDGLLITQAKTGKQQIKLWTTTLRRAVDTALAGNTNAKIQTAYIIRGRTGQGYTRTGFNAVWQREQRAALAAGIIKERFRFHDLKIKAASDFEGDVKHFTGHKTTSMAERYNRTPDRVVPLNRGGESDEKKNDE</sequence>
<dbReference type="Pfam" id="PF00589">
    <property type="entry name" value="Phage_integrase"/>
    <property type="match status" value="1"/>
</dbReference>
<evidence type="ECO:0000313" key="7">
    <source>
        <dbReference type="Proteomes" id="UP001569428"/>
    </source>
</evidence>
<dbReference type="InterPro" id="IPR013762">
    <property type="entry name" value="Integrase-like_cat_sf"/>
</dbReference>
<evidence type="ECO:0000256" key="1">
    <source>
        <dbReference type="ARBA" id="ARBA00022908"/>
    </source>
</evidence>
<gene>
    <name evidence="6" type="ORF">ACCI49_18785</name>
</gene>
<comment type="caution">
    <text evidence="6">The sequence shown here is derived from an EMBL/GenBank/DDBJ whole genome shotgun (WGS) entry which is preliminary data.</text>
</comment>
<dbReference type="Proteomes" id="UP001569428">
    <property type="component" value="Unassembled WGS sequence"/>
</dbReference>
<evidence type="ECO:0000259" key="5">
    <source>
        <dbReference type="PROSITE" id="PS51900"/>
    </source>
</evidence>
<dbReference type="SUPFAM" id="SSF56349">
    <property type="entry name" value="DNA breaking-rejoining enzymes"/>
    <property type="match status" value="1"/>
</dbReference>
<keyword evidence="7" id="KW-1185">Reference proteome</keyword>
<evidence type="ECO:0000256" key="4">
    <source>
        <dbReference type="PROSITE-ProRule" id="PRU01248"/>
    </source>
</evidence>
<proteinExistence type="predicted"/>
<protein>
    <submittedName>
        <fullName evidence="6">Tyrosine-type recombinase/integrase</fullName>
    </submittedName>
</protein>
<dbReference type="InterPro" id="IPR044068">
    <property type="entry name" value="CB"/>
</dbReference>
<dbReference type="InterPro" id="IPR004107">
    <property type="entry name" value="Integrase_SAM-like_N"/>
</dbReference>
<feature type="domain" description="Core-binding (CB)" evidence="5">
    <location>
        <begin position="67"/>
        <end position="142"/>
    </location>
</feature>
<dbReference type="Gene3D" id="1.10.443.10">
    <property type="entry name" value="Intergrase catalytic core"/>
    <property type="match status" value="1"/>
</dbReference>
<dbReference type="RefSeq" id="WP_371840697.1">
    <property type="nucleotide sequence ID" value="NZ_JBGMEK010000063.1"/>
</dbReference>
<keyword evidence="1" id="KW-0229">DNA integration</keyword>
<evidence type="ECO:0000256" key="2">
    <source>
        <dbReference type="ARBA" id="ARBA00023125"/>
    </source>
</evidence>
<keyword evidence="3" id="KW-0233">DNA recombination</keyword>
<evidence type="ECO:0000256" key="3">
    <source>
        <dbReference type="ARBA" id="ARBA00023172"/>
    </source>
</evidence>